<dbReference type="VEuPathDB" id="CryptoDB:CPATCC_0012210"/>
<feature type="compositionally biased region" description="Polar residues" evidence="1">
    <location>
        <begin position="107"/>
        <end position="119"/>
    </location>
</feature>
<evidence type="ECO:0000313" key="2">
    <source>
        <dbReference type="EMBL" id="CAD98625.1"/>
    </source>
</evidence>
<sequence>MDMSDFVFKDGGKRPIVKTIPGGGTSGSPTSPGSPIFGAGTSGGGSRAPMPKFSGGSGSSPRSSITPLSPQRSSSFKRNSSLSGSNLGVDSKANNLFGMNKPMKVSPKNQNGSKYSTKN</sequence>
<dbReference type="AlphaFoldDB" id="A0A7G2HJW8"/>
<feature type="region of interest" description="Disordered" evidence="1">
    <location>
        <begin position="1"/>
        <end position="119"/>
    </location>
</feature>
<organism evidence="2 3">
    <name type="scientific">Cryptosporidium parvum</name>
    <dbReference type="NCBI Taxonomy" id="5807"/>
    <lineage>
        <taxon>Eukaryota</taxon>
        <taxon>Sar</taxon>
        <taxon>Alveolata</taxon>
        <taxon>Apicomplexa</taxon>
        <taxon>Conoidasida</taxon>
        <taxon>Coccidia</taxon>
        <taxon>Eucoccidiorida</taxon>
        <taxon>Eimeriorina</taxon>
        <taxon>Cryptosporidiidae</taxon>
        <taxon>Cryptosporidium</taxon>
    </lineage>
</organism>
<proteinExistence type="predicted"/>
<feature type="non-terminal residue" evidence="2">
    <location>
        <position position="119"/>
    </location>
</feature>
<evidence type="ECO:0000256" key="1">
    <source>
        <dbReference type="SAM" id="MobiDB-lite"/>
    </source>
</evidence>
<evidence type="ECO:0000313" key="3">
    <source>
        <dbReference type="Proteomes" id="UP000242991"/>
    </source>
</evidence>
<accession>A0A7G2HJW8</accession>
<feature type="compositionally biased region" description="Low complexity" evidence="1">
    <location>
        <begin position="49"/>
        <end position="85"/>
    </location>
</feature>
<protein>
    <submittedName>
        <fullName evidence="2">Uncharacterized protein</fullName>
    </submittedName>
</protein>
<dbReference type="Proteomes" id="UP000242991">
    <property type="component" value="Chromosome 6"/>
</dbReference>
<gene>
    <name evidence="2" type="ORF">1MB.01</name>
</gene>
<dbReference type="EMBL" id="BX538350">
    <property type="protein sequence ID" value="CAD98625.1"/>
    <property type="molecule type" value="Genomic_DNA"/>
</dbReference>
<name>A0A7G2HJW8_CRYPV</name>
<reference evidence="2 3" key="1">
    <citation type="journal article" date="2003" name="Genome Res.">
        <title>Integrated mapping, chromosomal sequencing and sequence analysis of Cryptosporidium parvum.</title>
        <authorList>
            <person name="Bankier A.T."/>
            <person name="Spriggs H.F."/>
            <person name="Fartmann B."/>
            <person name="Konfortov B.A."/>
            <person name="Madera M."/>
            <person name="Vogel C."/>
            <person name="Teichmann S.A."/>
            <person name="Ivens A."/>
            <person name="Dear P.H."/>
        </authorList>
    </citation>
    <scope>NUCLEOTIDE SEQUENCE [LARGE SCALE GENOMIC DNA]</scope>
    <source>
        <strain evidence="2 3">Iowa</strain>
    </source>
</reference>